<evidence type="ECO:0000313" key="3">
    <source>
        <dbReference type="EMBL" id="MFD0795430.1"/>
    </source>
</evidence>
<keyword evidence="1" id="KW-0560">Oxidoreductase</keyword>
<feature type="domain" description="NADP-dependent oxidoreductase" evidence="2">
    <location>
        <begin position="17"/>
        <end position="302"/>
    </location>
</feature>
<accession>A0ABW3AX05</accession>
<dbReference type="InterPro" id="IPR020471">
    <property type="entry name" value="AKR"/>
</dbReference>
<comment type="caution">
    <text evidence="3">The sequence shown here is derived from an EMBL/GenBank/DDBJ whole genome shotgun (WGS) entry which is preliminary data.</text>
</comment>
<dbReference type="PANTHER" id="PTHR43364:SF4">
    <property type="entry name" value="NAD(P)-LINKED OXIDOREDUCTASE SUPERFAMILY PROTEIN"/>
    <property type="match status" value="1"/>
</dbReference>
<dbReference type="Proteomes" id="UP001597010">
    <property type="component" value="Unassembled WGS sequence"/>
</dbReference>
<dbReference type="SUPFAM" id="SSF51430">
    <property type="entry name" value="NAD(P)-linked oxidoreductase"/>
    <property type="match status" value="1"/>
</dbReference>
<name>A0ABW3AX05_9SPHI</name>
<reference evidence="4" key="1">
    <citation type="journal article" date="2019" name="Int. J. Syst. Evol. Microbiol.">
        <title>The Global Catalogue of Microorganisms (GCM) 10K type strain sequencing project: providing services to taxonomists for standard genome sequencing and annotation.</title>
        <authorList>
            <consortium name="The Broad Institute Genomics Platform"/>
            <consortium name="The Broad Institute Genome Sequencing Center for Infectious Disease"/>
            <person name="Wu L."/>
            <person name="Ma J."/>
        </authorList>
    </citation>
    <scope>NUCLEOTIDE SEQUENCE [LARGE SCALE GENOMIC DNA]</scope>
    <source>
        <strain evidence="4">CCUG 61484</strain>
    </source>
</reference>
<dbReference type="InterPro" id="IPR036812">
    <property type="entry name" value="NAD(P)_OxRdtase_dom_sf"/>
</dbReference>
<dbReference type="InterPro" id="IPR050523">
    <property type="entry name" value="AKR_Detox_Biosynth"/>
</dbReference>
<keyword evidence="4" id="KW-1185">Reference proteome</keyword>
<organism evidence="3 4">
    <name type="scientific">Mucilaginibacter litoreus</name>
    <dbReference type="NCBI Taxonomy" id="1048221"/>
    <lineage>
        <taxon>Bacteria</taxon>
        <taxon>Pseudomonadati</taxon>
        <taxon>Bacteroidota</taxon>
        <taxon>Sphingobacteriia</taxon>
        <taxon>Sphingobacteriales</taxon>
        <taxon>Sphingobacteriaceae</taxon>
        <taxon>Mucilaginibacter</taxon>
    </lineage>
</organism>
<dbReference type="PANTHER" id="PTHR43364">
    <property type="entry name" value="NADH-SPECIFIC METHYLGLYOXAL REDUCTASE-RELATED"/>
    <property type="match status" value="1"/>
</dbReference>
<dbReference type="InterPro" id="IPR023210">
    <property type="entry name" value="NADP_OxRdtase_dom"/>
</dbReference>
<dbReference type="Pfam" id="PF00248">
    <property type="entry name" value="Aldo_ket_red"/>
    <property type="match status" value="1"/>
</dbReference>
<dbReference type="EMBL" id="JBHTHZ010000014">
    <property type="protein sequence ID" value="MFD0795430.1"/>
    <property type="molecule type" value="Genomic_DNA"/>
</dbReference>
<sequence length="322" mass="35455">MKYQLFGKHTGLPVSQIILGAANFGARKGYGASAEEIPAILGTYADAGGNFIDISDRYQLGEAEEKVGEFIKSQRNNFVVCSKYTRSSESDPKPANLGNHRKSMQQAVDGSLRRLQTDYIDIYMPHYDDGLTPLEEIARGLEDLVKAGKVLYTGLANFPAWKASMVAQMVPLAALQIEYNLTQRTAERELLPMAGHLGIGTMFYSPLAGGLLTGKYRHGETGRLLRSRDDVVREDETTHGILNKLETIATETHSTSGQVALAWTFDRGGFPIIGARKINHLSEALNALELKLTDEHISELNVLSEISLGYPHDLLKTVQISY</sequence>
<dbReference type="Gene3D" id="3.20.20.100">
    <property type="entry name" value="NADP-dependent oxidoreductase domain"/>
    <property type="match status" value="1"/>
</dbReference>
<evidence type="ECO:0000259" key="2">
    <source>
        <dbReference type="Pfam" id="PF00248"/>
    </source>
</evidence>
<dbReference type="PRINTS" id="PR00069">
    <property type="entry name" value="ALDKETRDTASE"/>
</dbReference>
<gene>
    <name evidence="3" type="ORF">ACFQZX_17540</name>
</gene>
<evidence type="ECO:0000256" key="1">
    <source>
        <dbReference type="ARBA" id="ARBA00023002"/>
    </source>
</evidence>
<dbReference type="RefSeq" id="WP_377117822.1">
    <property type="nucleotide sequence ID" value="NZ_JBHTHZ010000014.1"/>
</dbReference>
<protein>
    <submittedName>
        <fullName evidence="3">Aldo/keto reductase</fullName>
    </submittedName>
</protein>
<evidence type="ECO:0000313" key="4">
    <source>
        <dbReference type="Proteomes" id="UP001597010"/>
    </source>
</evidence>
<proteinExistence type="predicted"/>